<dbReference type="AlphaFoldDB" id="A0A223KTX6"/>
<gene>
    <name evidence="1" type="ORF">BC6307_17520</name>
</gene>
<dbReference type="Pfam" id="PF19651">
    <property type="entry name" value="DUF6154"/>
    <property type="match status" value="1"/>
</dbReference>
<reference evidence="1 2" key="1">
    <citation type="submission" date="2016-12" db="EMBL/GenBank/DDBJ databases">
        <title>The whole genome sequencing and assembly of Bacillus cohnii DSM 6307T strain.</title>
        <authorList>
            <person name="Lee Y.-J."/>
            <person name="Yi H."/>
            <person name="Bahn Y.-S."/>
            <person name="Kim J.F."/>
            <person name="Lee D.-W."/>
        </authorList>
    </citation>
    <scope>NUCLEOTIDE SEQUENCE [LARGE SCALE GENOMIC DNA]</scope>
    <source>
        <strain evidence="1 2">DSM 6307</strain>
    </source>
</reference>
<evidence type="ECO:0000313" key="1">
    <source>
        <dbReference type="EMBL" id="AST92955.1"/>
    </source>
</evidence>
<sequence length="83" mass="9779">MSYLDRIFEKYRHKWVREDEDVDAITISIVQNLDRNNCLTILKELEEEELQSLIAIVLREKIKDRLSIDSDIYPTTSSSGLLH</sequence>
<accession>A0A223KTX6</accession>
<evidence type="ECO:0000313" key="2">
    <source>
        <dbReference type="Proteomes" id="UP000215224"/>
    </source>
</evidence>
<organism evidence="1 2">
    <name type="scientific">Sutcliffiella cohnii</name>
    <dbReference type="NCBI Taxonomy" id="33932"/>
    <lineage>
        <taxon>Bacteria</taxon>
        <taxon>Bacillati</taxon>
        <taxon>Bacillota</taxon>
        <taxon>Bacilli</taxon>
        <taxon>Bacillales</taxon>
        <taxon>Bacillaceae</taxon>
        <taxon>Sutcliffiella</taxon>
    </lineage>
</organism>
<proteinExistence type="predicted"/>
<name>A0A223KTX6_9BACI</name>
<protein>
    <submittedName>
        <fullName evidence="1">Uncharacterized protein</fullName>
    </submittedName>
</protein>
<dbReference type="KEGG" id="bcoh:BC6307_17520"/>
<keyword evidence="2" id="KW-1185">Reference proteome</keyword>
<dbReference type="EMBL" id="CP018866">
    <property type="protein sequence ID" value="AST92955.1"/>
    <property type="molecule type" value="Genomic_DNA"/>
</dbReference>
<dbReference type="Proteomes" id="UP000215224">
    <property type="component" value="Chromosome"/>
</dbReference>
<dbReference type="InterPro" id="IPR046152">
    <property type="entry name" value="DUF6154"/>
</dbReference>